<comment type="caution">
    <text evidence="15">The sequence shown here is derived from an EMBL/GenBank/DDBJ whole genome shotgun (WGS) entry which is preliminary data.</text>
</comment>
<feature type="transmembrane region" description="Helical" evidence="13">
    <location>
        <begin position="182"/>
        <end position="205"/>
    </location>
</feature>
<evidence type="ECO:0000256" key="9">
    <source>
        <dbReference type="ARBA" id="ARBA00023002"/>
    </source>
</evidence>
<keyword evidence="10" id="KW-0406">Ion transport</keyword>
<dbReference type="PANTHER" id="PTHR32361:SF23">
    <property type="entry name" value="FERRIC-CHELATE REDUCTASE"/>
    <property type="match status" value="1"/>
</dbReference>
<evidence type="ECO:0000256" key="13">
    <source>
        <dbReference type="SAM" id="Phobius"/>
    </source>
</evidence>
<keyword evidence="5" id="KW-1003">Cell membrane</keyword>
<evidence type="ECO:0000256" key="11">
    <source>
        <dbReference type="ARBA" id="ARBA00023136"/>
    </source>
</evidence>
<evidence type="ECO:0000256" key="6">
    <source>
        <dbReference type="ARBA" id="ARBA00022692"/>
    </source>
</evidence>
<name>A0A9P4INS6_9PEZI</name>
<keyword evidence="8 13" id="KW-1133">Transmembrane helix</keyword>
<comment type="catalytic activity">
    <reaction evidence="12">
        <text>2 a Fe(II)-siderophore + NADP(+) + H(+) = 2 a Fe(III)-siderophore + NADPH</text>
        <dbReference type="Rhea" id="RHEA:28795"/>
        <dbReference type="Rhea" id="RHEA-COMP:11342"/>
        <dbReference type="Rhea" id="RHEA-COMP:11344"/>
        <dbReference type="ChEBI" id="CHEBI:15378"/>
        <dbReference type="ChEBI" id="CHEBI:29033"/>
        <dbReference type="ChEBI" id="CHEBI:29034"/>
        <dbReference type="ChEBI" id="CHEBI:57783"/>
        <dbReference type="ChEBI" id="CHEBI:58349"/>
        <dbReference type="EC" id="1.16.1.9"/>
    </reaction>
</comment>
<keyword evidence="9" id="KW-0560">Oxidoreductase</keyword>
<dbReference type="InterPro" id="IPR013112">
    <property type="entry name" value="FAD-bd_8"/>
</dbReference>
<dbReference type="PANTHER" id="PTHR32361">
    <property type="entry name" value="FERRIC/CUPRIC REDUCTASE TRANSMEMBRANE COMPONENT"/>
    <property type="match status" value="1"/>
</dbReference>
<evidence type="ECO:0000256" key="7">
    <source>
        <dbReference type="ARBA" id="ARBA00022982"/>
    </source>
</evidence>
<feature type="domain" description="FAD-binding FR-type" evidence="14">
    <location>
        <begin position="268"/>
        <end position="387"/>
    </location>
</feature>
<evidence type="ECO:0000313" key="16">
    <source>
        <dbReference type="Proteomes" id="UP000799772"/>
    </source>
</evidence>
<evidence type="ECO:0000256" key="8">
    <source>
        <dbReference type="ARBA" id="ARBA00022989"/>
    </source>
</evidence>
<feature type="transmembrane region" description="Helical" evidence="13">
    <location>
        <begin position="238"/>
        <end position="255"/>
    </location>
</feature>
<dbReference type="Proteomes" id="UP000799772">
    <property type="component" value="Unassembled WGS sequence"/>
</dbReference>
<dbReference type="EMBL" id="ML978122">
    <property type="protein sequence ID" value="KAF2102904.1"/>
    <property type="molecule type" value="Genomic_DNA"/>
</dbReference>
<feature type="transmembrane region" description="Helical" evidence="13">
    <location>
        <begin position="6"/>
        <end position="22"/>
    </location>
</feature>
<evidence type="ECO:0000256" key="1">
    <source>
        <dbReference type="ARBA" id="ARBA00004651"/>
    </source>
</evidence>
<dbReference type="InterPro" id="IPR017927">
    <property type="entry name" value="FAD-bd_FR_type"/>
</dbReference>
<dbReference type="EC" id="1.16.1.9" evidence="3"/>
<dbReference type="PROSITE" id="PS51384">
    <property type="entry name" value="FAD_FR"/>
    <property type="match status" value="1"/>
</dbReference>
<reference evidence="15" key="1">
    <citation type="journal article" date="2020" name="Stud. Mycol.">
        <title>101 Dothideomycetes genomes: a test case for predicting lifestyles and emergence of pathogens.</title>
        <authorList>
            <person name="Haridas S."/>
            <person name="Albert R."/>
            <person name="Binder M."/>
            <person name="Bloem J."/>
            <person name="Labutti K."/>
            <person name="Salamov A."/>
            <person name="Andreopoulos B."/>
            <person name="Baker S."/>
            <person name="Barry K."/>
            <person name="Bills G."/>
            <person name="Bluhm B."/>
            <person name="Cannon C."/>
            <person name="Castanera R."/>
            <person name="Culley D."/>
            <person name="Daum C."/>
            <person name="Ezra D."/>
            <person name="Gonzalez J."/>
            <person name="Henrissat B."/>
            <person name="Kuo A."/>
            <person name="Liang C."/>
            <person name="Lipzen A."/>
            <person name="Lutzoni F."/>
            <person name="Magnuson J."/>
            <person name="Mondo S."/>
            <person name="Nolan M."/>
            <person name="Ohm R."/>
            <person name="Pangilinan J."/>
            <person name="Park H.-J."/>
            <person name="Ramirez L."/>
            <person name="Alfaro M."/>
            <person name="Sun H."/>
            <person name="Tritt A."/>
            <person name="Yoshinaga Y."/>
            <person name="Zwiers L.-H."/>
            <person name="Turgeon B."/>
            <person name="Goodwin S."/>
            <person name="Spatafora J."/>
            <person name="Crous P."/>
            <person name="Grigoriev I."/>
        </authorList>
    </citation>
    <scope>NUCLEOTIDE SEQUENCE</scope>
    <source>
        <strain evidence="15">CBS 133067</strain>
    </source>
</reference>
<dbReference type="InterPro" id="IPR013121">
    <property type="entry name" value="Fe_red_NAD-bd_6"/>
</dbReference>
<evidence type="ECO:0000259" key="14">
    <source>
        <dbReference type="PROSITE" id="PS51384"/>
    </source>
</evidence>
<feature type="transmembrane region" description="Helical" evidence="13">
    <location>
        <begin position="102"/>
        <end position="120"/>
    </location>
</feature>
<keyword evidence="6 13" id="KW-0812">Transmembrane</keyword>
<dbReference type="SFLD" id="SFLDG01168">
    <property type="entry name" value="Ferric_reductase_subgroup_(FRE"/>
    <property type="match status" value="1"/>
</dbReference>
<dbReference type="Pfam" id="PF01794">
    <property type="entry name" value="Ferric_reduct"/>
    <property type="match status" value="1"/>
</dbReference>
<dbReference type="GO" id="GO:0006826">
    <property type="term" value="P:iron ion transport"/>
    <property type="evidence" value="ECO:0007669"/>
    <property type="project" value="UniProtKB-ARBA"/>
</dbReference>
<dbReference type="InterPro" id="IPR017938">
    <property type="entry name" value="Riboflavin_synthase-like_b-brl"/>
</dbReference>
<feature type="transmembrane region" description="Helical" evidence="13">
    <location>
        <begin position="212"/>
        <end position="232"/>
    </location>
</feature>
<dbReference type="GO" id="GO:0006879">
    <property type="term" value="P:intracellular iron ion homeostasis"/>
    <property type="evidence" value="ECO:0007669"/>
    <property type="project" value="TreeGrafter"/>
</dbReference>
<evidence type="ECO:0000256" key="12">
    <source>
        <dbReference type="ARBA" id="ARBA00048483"/>
    </source>
</evidence>
<keyword evidence="16" id="KW-1185">Reference proteome</keyword>
<comment type="subcellular location">
    <subcellularLocation>
        <location evidence="1">Cell membrane</location>
        <topology evidence="1">Multi-pass membrane protein</topology>
    </subcellularLocation>
</comment>
<dbReference type="SFLD" id="SFLDS00052">
    <property type="entry name" value="Ferric_Reductase_Domain"/>
    <property type="match status" value="1"/>
</dbReference>
<evidence type="ECO:0000256" key="4">
    <source>
        <dbReference type="ARBA" id="ARBA00022448"/>
    </source>
</evidence>
<dbReference type="InterPro" id="IPR039261">
    <property type="entry name" value="FNR_nucleotide-bd"/>
</dbReference>
<gene>
    <name evidence="15" type="ORF">NA57DRAFT_33502</name>
</gene>
<evidence type="ECO:0000256" key="2">
    <source>
        <dbReference type="ARBA" id="ARBA00006278"/>
    </source>
</evidence>
<dbReference type="SUPFAM" id="SSF52343">
    <property type="entry name" value="Ferredoxin reductase-like, C-terminal NADP-linked domain"/>
    <property type="match status" value="1"/>
</dbReference>
<evidence type="ECO:0000313" key="15">
    <source>
        <dbReference type="EMBL" id="KAF2102904.1"/>
    </source>
</evidence>
<dbReference type="Gene3D" id="3.40.50.80">
    <property type="entry name" value="Nucleotide-binding domain of ferredoxin-NADP reductase (FNR) module"/>
    <property type="match status" value="1"/>
</dbReference>
<evidence type="ECO:0000256" key="3">
    <source>
        <dbReference type="ARBA" id="ARBA00012668"/>
    </source>
</evidence>
<dbReference type="Pfam" id="PF08022">
    <property type="entry name" value="FAD_binding_8"/>
    <property type="match status" value="1"/>
</dbReference>
<comment type="similarity">
    <text evidence="2">Belongs to the ferric reductase (FRE) family.</text>
</comment>
<evidence type="ECO:0000256" key="5">
    <source>
        <dbReference type="ARBA" id="ARBA00022475"/>
    </source>
</evidence>
<dbReference type="CDD" id="cd06186">
    <property type="entry name" value="NOX_Duox_like_FAD_NADP"/>
    <property type="match status" value="1"/>
</dbReference>
<proteinExistence type="inferred from homology"/>
<accession>A0A9P4INS6</accession>
<dbReference type="GO" id="GO:0015677">
    <property type="term" value="P:copper ion import"/>
    <property type="evidence" value="ECO:0007669"/>
    <property type="project" value="TreeGrafter"/>
</dbReference>
<dbReference type="InterPro" id="IPR013130">
    <property type="entry name" value="Fe3_Rdtase_TM_dom"/>
</dbReference>
<keyword evidence="4" id="KW-0813">Transport</keyword>
<dbReference type="GO" id="GO:0005886">
    <property type="term" value="C:plasma membrane"/>
    <property type="evidence" value="ECO:0007669"/>
    <property type="project" value="UniProtKB-SubCell"/>
</dbReference>
<dbReference type="SUPFAM" id="SSF63380">
    <property type="entry name" value="Riboflavin synthase domain-like"/>
    <property type="match status" value="1"/>
</dbReference>
<dbReference type="GO" id="GO:0052851">
    <property type="term" value="F:ferric-chelate reductase (NADPH) activity"/>
    <property type="evidence" value="ECO:0007669"/>
    <property type="project" value="UniProtKB-EC"/>
</dbReference>
<dbReference type="AlphaFoldDB" id="A0A9P4INS6"/>
<feature type="transmembrane region" description="Helical" evidence="13">
    <location>
        <begin position="140"/>
        <end position="162"/>
    </location>
</feature>
<dbReference type="InterPro" id="IPR051410">
    <property type="entry name" value="Ferric/Cupric_Reductase"/>
</dbReference>
<keyword evidence="7" id="KW-0249">Electron transport</keyword>
<keyword evidence="11 13" id="KW-0472">Membrane</keyword>
<evidence type="ECO:0000256" key="10">
    <source>
        <dbReference type="ARBA" id="ARBA00023065"/>
    </source>
</evidence>
<protein>
    <recommendedName>
        <fullName evidence="3">ferric-chelate reductase (NADPH)</fullName>
        <ecNumber evidence="3">1.16.1.9</ecNumber>
    </recommendedName>
</protein>
<organism evidence="15 16">
    <name type="scientific">Rhizodiscina lignyota</name>
    <dbReference type="NCBI Taxonomy" id="1504668"/>
    <lineage>
        <taxon>Eukaryota</taxon>
        <taxon>Fungi</taxon>
        <taxon>Dikarya</taxon>
        <taxon>Ascomycota</taxon>
        <taxon>Pezizomycotina</taxon>
        <taxon>Dothideomycetes</taxon>
        <taxon>Pleosporomycetidae</taxon>
        <taxon>Aulographales</taxon>
        <taxon>Rhizodiscinaceae</taxon>
        <taxon>Rhizodiscina</taxon>
    </lineage>
</organism>
<sequence>MCWIYAPIIAFFSVVFFAHLYLDRRPRSKEVDRRGPGLWDKTVALLRSFTYRRLPGKIGVFLGLPSAGVLFLIMIAAVASIAMTFTESPYYREKRGYGSPPIAVRTGLMSTSLIPLLIALSGKVNLITMITGYGHEKLNVFHRAIGWLMFILSVVHTIPFIYCQLHEFGYPGLKRQFYKPGAMEYTGVPPLAVGFFLSVFSIPWVRCLAYELFAYTHIAAAIAFLGTCFWHFGNEGDSWNYLWATMAIWLVNWLGRMFWKSSAFKITDPWFRGCPTTLRSLGGNMVRMDVLVPRNWTWRPGQHVFLRFPSIGIMENHPFTISSIPSMEATDRITEKPVSTRDDVNVLSFLVRPQLGFTKRLLKKVMSTPDMQASAVVDGPYGTVLRKLENAYEDVILVAGGGGISAILPRALHLANCMSVETLNRVTQRVRVVWMVKHADAVRWALDDLAHAAHVAPSGAVSVEIFVTEEAADDSGVTKSVPTIDQMPSKEIATAGTVTPRDSDSDHVVSHALVKHFEGRPYLPTLIPSMLGGSRTAIIGCGPESLKIDLSNASAAAQRKVLNGDVVEVMLHTETFDW</sequence>
<feature type="transmembrane region" description="Helical" evidence="13">
    <location>
        <begin position="58"/>
        <end position="82"/>
    </location>
</feature>
<dbReference type="Pfam" id="PF08030">
    <property type="entry name" value="NAD_binding_6"/>
    <property type="match status" value="1"/>
</dbReference>
<dbReference type="OrthoDB" id="17725at2759"/>